<dbReference type="Pfam" id="PF13041">
    <property type="entry name" value="PPR_2"/>
    <property type="match status" value="1"/>
</dbReference>
<dbReference type="PANTHER" id="PTHR47447">
    <property type="entry name" value="OS03G0856100 PROTEIN"/>
    <property type="match status" value="1"/>
</dbReference>
<reference evidence="4" key="1">
    <citation type="submission" date="2021-01" db="EMBL/GenBank/DDBJ databases">
        <authorList>
            <person name="Corre E."/>
            <person name="Pelletier E."/>
            <person name="Niang G."/>
            <person name="Scheremetjew M."/>
            <person name="Finn R."/>
            <person name="Kale V."/>
            <person name="Holt S."/>
            <person name="Cochrane G."/>
            <person name="Meng A."/>
            <person name="Brown T."/>
            <person name="Cohen L."/>
        </authorList>
    </citation>
    <scope>NUCLEOTIDE SEQUENCE</scope>
    <source>
        <strain evidence="4">10249 10 AB</strain>
    </source>
</reference>
<dbReference type="InterPro" id="IPR011990">
    <property type="entry name" value="TPR-like_helical_dom_sf"/>
</dbReference>
<dbReference type="EMBL" id="HBIX01023490">
    <property type="protein sequence ID" value="CAE0723537.1"/>
    <property type="molecule type" value="Transcribed_RNA"/>
</dbReference>
<evidence type="ECO:0000256" key="3">
    <source>
        <dbReference type="SAM" id="MobiDB-lite"/>
    </source>
</evidence>
<evidence type="ECO:0000256" key="1">
    <source>
        <dbReference type="ARBA" id="ARBA00022737"/>
    </source>
</evidence>
<organism evidence="4">
    <name type="scientific">Pseudo-nitzschia australis</name>
    <dbReference type="NCBI Taxonomy" id="44445"/>
    <lineage>
        <taxon>Eukaryota</taxon>
        <taxon>Sar</taxon>
        <taxon>Stramenopiles</taxon>
        <taxon>Ochrophyta</taxon>
        <taxon>Bacillariophyta</taxon>
        <taxon>Bacillariophyceae</taxon>
        <taxon>Bacillariophycidae</taxon>
        <taxon>Bacillariales</taxon>
        <taxon>Bacillariaceae</taxon>
        <taxon>Pseudo-nitzschia</taxon>
    </lineage>
</organism>
<gene>
    <name evidence="4" type="ORF">PAUS00366_LOCUS16293</name>
</gene>
<evidence type="ECO:0000313" key="4">
    <source>
        <dbReference type="EMBL" id="CAE0723537.1"/>
    </source>
</evidence>
<feature type="region of interest" description="Disordered" evidence="3">
    <location>
        <begin position="304"/>
        <end position="639"/>
    </location>
</feature>
<dbReference type="InterPro" id="IPR002885">
    <property type="entry name" value="PPR_rpt"/>
</dbReference>
<sequence length="639" mass="72964">MKLSRTALEKGLQWERALDLFDEMKTKNMPVTVVSYGSAISACEKGLQYRQCLEYLDEMTEMGIKKNVIIFGAAMSCMEKSCRADIGFQLMERMRLEDVTPNVHIYNSAISACARCNLWEKGYELFEEMDRIGVNKDVVTYNAVLDAVSSQVELGRRLFKEGVERGFYARVSRLGTQWLELDLHFLSLGGGEIALGWWFEECLVPYLINTSKLEAVQSISIVTGYGKTRSRGARMNDDGMRLRVRAMLKYMDIHETPQPNKGRIHIDKSALIEVVKINGGRIKFDLEGYTRFKEEETTANKFPDVVQQVRPRFRPARPGQGPAGTFIRDGDPVPPYRPPDDQRRDSDYQDDRRSSFSRNSRDDRFPERGPDSGRPSGDDRMHDRSSSNYSRNGESSRNQDQRRGDDWRGGPRDAQRRGTAFGDQEGHGNRGYRGDRPDNGIDRRGSQRGYNDGRPGIGNESDRRSERQPEFDDRRGSSRNWDGHGRDSTRSNRDYDPNARGPVEMDRRRGDERDGRSSVTRPEQSSYHYSDDRRLSMESRGNARSSRGPPGQTMRFSDRHSDRGSRAGGGPNGGGRHGPNEFPADFRAIRNDPEVQDVYCNEETESPAARKRPYDEYQKQQPPSRGYDIEPTYAKRRSS</sequence>
<feature type="compositionally biased region" description="Low complexity" evidence="3">
    <location>
        <begin position="386"/>
        <end position="396"/>
    </location>
</feature>
<feature type="compositionally biased region" description="Polar residues" evidence="3">
    <location>
        <begin position="517"/>
        <end position="528"/>
    </location>
</feature>
<evidence type="ECO:0008006" key="5">
    <source>
        <dbReference type="Google" id="ProtNLM"/>
    </source>
</evidence>
<feature type="compositionally biased region" description="Basic and acidic residues" evidence="3">
    <location>
        <begin position="424"/>
        <end position="445"/>
    </location>
</feature>
<proteinExistence type="predicted"/>
<feature type="repeat" description="PPR" evidence="2">
    <location>
        <begin position="102"/>
        <end position="136"/>
    </location>
</feature>
<protein>
    <recommendedName>
        <fullName evidence="5">Smr domain-containing protein</fullName>
    </recommendedName>
</protein>
<feature type="compositionally biased region" description="Basic and acidic residues" evidence="3">
    <location>
        <begin position="460"/>
        <end position="516"/>
    </location>
</feature>
<feature type="compositionally biased region" description="Basic and acidic residues" evidence="3">
    <location>
        <begin position="338"/>
        <end position="385"/>
    </location>
</feature>
<name>A0A7S4AQG2_9STRA</name>
<keyword evidence="1" id="KW-0677">Repeat</keyword>
<dbReference type="Gene3D" id="1.25.40.10">
    <property type="entry name" value="Tetratricopeptide repeat domain"/>
    <property type="match status" value="1"/>
</dbReference>
<accession>A0A7S4AQG2</accession>
<dbReference type="PROSITE" id="PS51375">
    <property type="entry name" value="PPR"/>
    <property type="match status" value="1"/>
</dbReference>
<dbReference type="Pfam" id="PF13812">
    <property type="entry name" value="PPR_3"/>
    <property type="match status" value="1"/>
</dbReference>
<dbReference type="AlphaFoldDB" id="A0A7S4AQG2"/>
<evidence type="ECO:0000256" key="2">
    <source>
        <dbReference type="PROSITE-ProRule" id="PRU00708"/>
    </source>
</evidence>
<feature type="compositionally biased region" description="Gly residues" evidence="3">
    <location>
        <begin position="566"/>
        <end position="577"/>
    </location>
</feature>
<feature type="compositionally biased region" description="Basic and acidic residues" evidence="3">
    <location>
        <begin position="397"/>
        <end position="416"/>
    </location>
</feature>
<feature type="compositionally biased region" description="Basic and acidic residues" evidence="3">
    <location>
        <begin position="556"/>
        <end position="565"/>
    </location>
</feature>
<dbReference type="NCBIfam" id="TIGR00756">
    <property type="entry name" value="PPR"/>
    <property type="match status" value="1"/>
</dbReference>
<dbReference type="PANTHER" id="PTHR47447:SF17">
    <property type="entry name" value="OS12G0638900 PROTEIN"/>
    <property type="match status" value="1"/>
</dbReference>